<evidence type="ECO:0000259" key="1">
    <source>
        <dbReference type="Pfam" id="PF05117"/>
    </source>
</evidence>
<name>A0A840P411_9ACTN</name>
<keyword evidence="3" id="KW-1185">Reference proteome</keyword>
<feature type="domain" description="DUF695" evidence="1">
    <location>
        <begin position="246"/>
        <end position="347"/>
    </location>
</feature>
<sequence length="349" mass="37530">MRLFGRRADVPESESEGPIAGFWSWWAEARPELDAMVDADQADALAERITPAVAALHPSLVWEIAPGRTAKQALVVTAAGDAELRPLAHRWARAAPPADARWEFHPSRQANPEALELTLDVGGYDFDLDQLSLGLHVPRGTPRLDVVAYHPIFTLLDEDTRMEATLLALDWLLGEDDVARWIGEITPAAFPPIDAVAAAHLSAVVADLASGYQDEQWALLEGQTGSGAKLVATARFPLRPVDHPLLDQHIAIALPYEHATEDGLPAGPSLDSLRAFEDRLAETLAGLGGSALLAAHISAESRRVLHLYADPATDAAARAHDLAATWKEGTPQVNVTTDPAWSAVAPFLD</sequence>
<reference evidence="2 3" key="1">
    <citation type="submission" date="2020-08" db="EMBL/GenBank/DDBJ databases">
        <title>Genomic Encyclopedia of Type Strains, Phase IV (KMG-IV): sequencing the most valuable type-strain genomes for metagenomic binning, comparative biology and taxonomic classification.</title>
        <authorList>
            <person name="Goeker M."/>
        </authorList>
    </citation>
    <scope>NUCLEOTIDE SEQUENCE [LARGE SCALE GENOMIC DNA]</scope>
    <source>
        <strain evidence="2 3">DSM 45615</strain>
    </source>
</reference>
<dbReference type="Pfam" id="PF05117">
    <property type="entry name" value="DUF695"/>
    <property type="match status" value="1"/>
</dbReference>
<dbReference type="EMBL" id="JACHGN010000004">
    <property type="protein sequence ID" value="MBB5132601.1"/>
    <property type="molecule type" value="Genomic_DNA"/>
</dbReference>
<comment type="caution">
    <text evidence="2">The sequence shown here is derived from an EMBL/GenBank/DDBJ whole genome shotgun (WGS) entry which is preliminary data.</text>
</comment>
<dbReference type="InterPro" id="IPR016097">
    <property type="entry name" value="DUF695"/>
</dbReference>
<dbReference type="AlphaFoldDB" id="A0A840P411"/>
<dbReference type="Proteomes" id="UP000578449">
    <property type="component" value="Unassembled WGS sequence"/>
</dbReference>
<proteinExistence type="predicted"/>
<organism evidence="2 3">
    <name type="scientific">Thermocatellispora tengchongensis</name>
    <dbReference type="NCBI Taxonomy" id="1073253"/>
    <lineage>
        <taxon>Bacteria</taxon>
        <taxon>Bacillati</taxon>
        <taxon>Actinomycetota</taxon>
        <taxon>Actinomycetes</taxon>
        <taxon>Streptosporangiales</taxon>
        <taxon>Streptosporangiaceae</taxon>
        <taxon>Thermocatellispora</taxon>
    </lineage>
</organism>
<dbReference type="RefSeq" id="WP_185049573.1">
    <property type="nucleotide sequence ID" value="NZ_BAABIX010000003.1"/>
</dbReference>
<protein>
    <recommendedName>
        <fullName evidence="1">DUF695 domain-containing protein</fullName>
    </recommendedName>
</protein>
<evidence type="ECO:0000313" key="3">
    <source>
        <dbReference type="Proteomes" id="UP000578449"/>
    </source>
</evidence>
<evidence type="ECO:0000313" key="2">
    <source>
        <dbReference type="EMBL" id="MBB5132601.1"/>
    </source>
</evidence>
<gene>
    <name evidence="2" type="ORF">HNP84_002317</name>
</gene>
<accession>A0A840P411</accession>